<keyword evidence="4 5" id="KW-0067">ATP-binding</keyword>
<dbReference type="SMART" id="SM00220">
    <property type="entry name" value="S_TKc"/>
    <property type="match status" value="1"/>
</dbReference>
<evidence type="ECO:0000256" key="7">
    <source>
        <dbReference type="SAM" id="Phobius"/>
    </source>
</evidence>
<protein>
    <submittedName>
        <fullName evidence="9">Serine/threonine-protein kinase</fullName>
        <ecNumber evidence="9">2.7.11.1</ecNumber>
    </submittedName>
</protein>
<dbReference type="PROSITE" id="PS00107">
    <property type="entry name" value="PROTEIN_KINASE_ATP"/>
    <property type="match status" value="1"/>
</dbReference>
<keyword evidence="2 5" id="KW-0547">Nucleotide-binding</keyword>
<evidence type="ECO:0000256" key="2">
    <source>
        <dbReference type="ARBA" id="ARBA00022741"/>
    </source>
</evidence>
<comment type="caution">
    <text evidence="9">The sequence shown here is derived from an EMBL/GenBank/DDBJ whole genome shotgun (WGS) entry which is preliminary data.</text>
</comment>
<dbReference type="EC" id="2.7.11.1" evidence="9"/>
<keyword evidence="7" id="KW-1133">Transmembrane helix</keyword>
<dbReference type="InterPro" id="IPR017441">
    <property type="entry name" value="Protein_kinase_ATP_BS"/>
</dbReference>
<dbReference type="GO" id="GO:0004674">
    <property type="term" value="F:protein serine/threonine kinase activity"/>
    <property type="evidence" value="ECO:0007669"/>
    <property type="project" value="UniProtKB-EC"/>
</dbReference>
<dbReference type="Gene3D" id="1.10.510.10">
    <property type="entry name" value="Transferase(Phosphotransferase) domain 1"/>
    <property type="match status" value="1"/>
</dbReference>
<feature type="region of interest" description="Disordered" evidence="6">
    <location>
        <begin position="436"/>
        <end position="481"/>
    </location>
</feature>
<dbReference type="InterPro" id="IPR008271">
    <property type="entry name" value="Ser/Thr_kinase_AS"/>
</dbReference>
<keyword evidence="7" id="KW-0812">Transmembrane</keyword>
<name>A0ABT7PIG6_9BACT</name>
<gene>
    <name evidence="9" type="ORF">QTN89_12620</name>
</gene>
<dbReference type="EMBL" id="JASZZN010000008">
    <property type="protein sequence ID" value="MDM4016278.1"/>
    <property type="molecule type" value="Genomic_DNA"/>
</dbReference>
<dbReference type="Gene3D" id="3.30.200.20">
    <property type="entry name" value="Phosphorylase Kinase, domain 1"/>
    <property type="match status" value="1"/>
</dbReference>
<dbReference type="RefSeq" id="WP_149497980.1">
    <property type="nucleotide sequence ID" value="NZ_CP141221.1"/>
</dbReference>
<accession>A0ABT7PIG6</accession>
<sequence>MSTLSPEKFLELVEKSRLVDPAKQQRLVEKIREQLDGKLPGDAKTLARVFEKKGLLTDWHLEKLLAGKYKGFFLGKYKLLGHIGTGGMSSVYLAEHTGLHDRRAIKVLPKKRVADSSYLARFQLEAKAIASLNHPNIVLAHDIDNEGDVHYIVMEYVDGLDLQALVKRDGPLDPSTAADVIAQAARGLSHAHSKGIIHRDVKPANLLLDSNNVVRLLDMGLALMGAEDDESLTVANNENVLGTADYLAPEQALNSHSVDHRADIYGLGCTMYFVLTGQPPFNQGTLAQRIAMHQKEMPKAIRQLRADVPGELEGICVKMIQKDPKFRYQTADDVAEVLEKYVAKVPRGQKVTIGLGDKPQFIDDGSSSISLDDADLRPNTGGDTVSNKNNDTLASSRSRLIQGEGLSASDSGKMVNVARRDFDFNEGSFLDLQVESGYAGGRTPHGSHPGSRSGVGGRSGVRVGEESGVRGPKSRKPQRQPGMDKWLIGSLLLAFFIVAVGLGFILAKATSQ</sequence>
<feature type="compositionally biased region" description="Polar residues" evidence="6">
    <location>
        <begin position="381"/>
        <end position="398"/>
    </location>
</feature>
<keyword evidence="1 9" id="KW-0808">Transferase</keyword>
<organism evidence="9 10">
    <name type="scientific">Roseiconus lacunae</name>
    <dbReference type="NCBI Taxonomy" id="2605694"/>
    <lineage>
        <taxon>Bacteria</taxon>
        <taxon>Pseudomonadati</taxon>
        <taxon>Planctomycetota</taxon>
        <taxon>Planctomycetia</taxon>
        <taxon>Pirellulales</taxon>
        <taxon>Pirellulaceae</taxon>
        <taxon>Roseiconus</taxon>
    </lineage>
</organism>
<reference evidence="9 10" key="1">
    <citation type="submission" date="2023-06" db="EMBL/GenBank/DDBJ databases">
        <title>Roseiconus lacunae JC819 isolated from Gulf of Mannar region, Tamil Nadu.</title>
        <authorList>
            <person name="Pk S."/>
            <person name="Ch S."/>
            <person name="Ch V.R."/>
        </authorList>
    </citation>
    <scope>NUCLEOTIDE SEQUENCE [LARGE SCALE GENOMIC DNA]</scope>
    <source>
        <strain evidence="9 10">JC819</strain>
    </source>
</reference>
<feature type="binding site" evidence="5">
    <location>
        <position position="111"/>
    </location>
    <ligand>
        <name>ATP</name>
        <dbReference type="ChEBI" id="CHEBI:30616"/>
    </ligand>
</feature>
<keyword evidence="3 9" id="KW-0418">Kinase</keyword>
<proteinExistence type="predicted"/>
<dbReference type="Proteomes" id="UP001239462">
    <property type="component" value="Unassembled WGS sequence"/>
</dbReference>
<evidence type="ECO:0000256" key="3">
    <source>
        <dbReference type="ARBA" id="ARBA00022777"/>
    </source>
</evidence>
<dbReference type="SUPFAM" id="SSF56112">
    <property type="entry name" value="Protein kinase-like (PK-like)"/>
    <property type="match status" value="1"/>
</dbReference>
<evidence type="ECO:0000256" key="4">
    <source>
        <dbReference type="ARBA" id="ARBA00022840"/>
    </source>
</evidence>
<evidence type="ECO:0000256" key="1">
    <source>
        <dbReference type="ARBA" id="ARBA00022679"/>
    </source>
</evidence>
<evidence type="ECO:0000256" key="6">
    <source>
        <dbReference type="SAM" id="MobiDB-lite"/>
    </source>
</evidence>
<evidence type="ECO:0000256" key="5">
    <source>
        <dbReference type="PROSITE-ProRule" id="PRU10141"/>
    </source>
</evidence>
<keyword evidence="10" id="KW-1185">Reference proteome</keyword>
<dbReference type="PANTHER" id="PTHR43289">
    <property type="entry name" value="MITOGEN-ACTIVATED PROTEIN KINASE KINASE KINASE 20-RELATED"/>
    <property type="match status" value="1"/>
</dbReference>
<dbReference type="InterPro" id="IPR011009">
    <property type="entry name" value="Kinase-like_dom_sf"/>
</dbReference>
<dbReference type="InterPro" id="IPR000719">
    <property type="entry name" value="Prot_kinase_dom"/>
</dbReference>
<evidence type="ECO:0000313" key="9">
    <source>
        <dbReference type="EMBL" id="MDM4016278.1"/>
    </source>
</evidence>
<keyword evidence="7" id="KW-0472">Membrane</keyword>
<evidence type="ECO:0000259" key="8">
    <source>
        <dbReference type="PROSITE" id="PS50011"/>
    </source>
</evidence>
<feature type="domain" description="Protein kinase" evidence="8">
    <location>
        <begin position="77"/>
        <end position="342"/>
    </location>
</feature>
<dbReference type="Pfam" id="PF00069">
    <property type="entry name" value="Pkinase"/>
    <property type="match status" value="1"/>
</dbReference>
<dbReference type="CDD" id="cd14014">
    <property type="entry name" value="STKc_PknB_like"/>
    <property type="match status" value="1"/>
</dbReference>
<dbReference type="PROSITE" id="PS50011">
    <property type="entry name" value="PROTEIN_KINASE_DOM"/>
    <property type="match status" value="1"/>
</dbReference>
<feature type="transmembrane region" description="Helical" evidence="7">
    <location>
        <begin position="486"/>
        <end position="507"/>
    </location>
</feature>
<evidence type="ECO:0000313" key="10">
    <source>
        <dbReference type="Proteomes" id="UP001239462"/>
    </source>
</evidence>
<dbReference type="PROSITE" id="PS00108">
    <property type="entry name" value="PROTEIN_KINASE_ST"/>
    <property type="match status" value="1"/>
</dbReference>
<dbReference type="PANTHER" id="PTHR43289:SF6">
    <property type="entry name" value="SERINE_THREONINE-PROTEIN KINASE NEKL-3"/>
    <property type="match status" value="1"/>
</dbReference>
<feature type="region of interest" description="Disordered" evidence="6">
    <location>
        <begin position="364"/>
        <end position="398"/>
    </location>
</feature>